<sequence>MRTGRAGRGGARRVQRNTTTRDKHRRIIRLGLPPSPYGPKPDCYHCGEPIDYDADYLDPLEFTIDHLKALAKGGSDTIDNIVPAHRKCNRDKSDKDINDLPAGITFVTARRWWSD</sequence>
<dbReference type="GO" id="GO:0004519">
    <property type="term" value="F:endonuclease activity"/>
    <property type="evidence" value="ECO:0007669"/>
    <property type="project" value="UniProtKB-KW"/>
</dbReference>
<protein>
    <submittedName>
        <fullName evidence="3">HNH endonuclease</fullName>
    </submittedName>
</protein>
<dbReference type="InterPro" id="IPR002711">
    <property type="entry name" value="HNH"/>
</dbReference>
<dbReference type="Pfam" id="PF01844">
    <property type="entry name" value="HNH"/>
    <property type="match status" value="1"/>
</dbReference>
<dbReference type="CDD" id="cd00085">
    <property type="entry name" value="HNHc"/>
    <property type="match status" value="1"/>
</dbReference>
<evidence type="ECO:0000259" key="2">
    <source>
        <dbReference type="SMART" id="SM00507"/>
    </source>
</evidence>
<dbReference type="InterPro" id="IPR003615">
    <property type="entry name" value="HNH_nuc"/>
</dbReference>
<accession>A0A1W9ZZY9</accession>
<comment type="caution">
    <text evidence="3">The sequence shown here is derived from an EMBL/GenBank/DDBJ whole genome shotgun (WGS) entry which is preliminary data.</text>
</comment>
<evidence type="ECO:0000313" key="4">
    <source>
        <dbReference type="Proteomes" id="UP000192448"/>
    </source>
</evidence>
<evidence type="ECO:0000256" key="1">
    <source>
        <dbReference type="SAM" id="MobiDB-lite"/>
    </source>
</evidence>
<dbReference type="GO" id="GO:0003676">
    <property type="term" value="F:nucleic acid binding"/>
    <property type="evidence" value="ECO:0007669"/>
    <property type="project" value="InterPro"/>
</dbReference>
<dbReference type="AlphaFoldDB" id="A0A1W9ZZY9"/>
<organism evidence="3 4">
    <name type="scientific">Mycobacterium aquaticum</name>
    <dbReference type="NCBI Taxonomy" id="1927124"/>
    <lineage>
        <taxon>Bacteria</taxon>
        <taxon>Bacillati</taxon>
        <taxon>Actinomycetota</taxon>
        <taxon>Actinomycetes</taxon>
        <taxon>Mycobacteriales</taxon>
        <taxon>Mycobacteriaceae</taxon>
        <taxon>Mycobacterium</taxon>
    </lineage>
</organism>
<dbReference type="STRING" id="1927124.BST13_35255"/>
<dbReference type="RefSeq" id="WP_083170509.1">
    <property type="nucleotide sequence ID" value="NZ_MVHF01000062.1"/>
</dbReference>
<dbReference type="EMBL" id="MVHF01000062">
    <property type="protein sequence ID" value="ORA23413.1"/>
    <property type="molecule type" value="Genomic_DNA"/>
</dbReference>
<keyword evidence="4" id="KW-1185">Reference proteome</keyword>
<reference evidence="3 4" key="1">
    <citation type="submission" date="2017-02" db="EMBL/GenBank/DDBJ databases">
        <title>The new phylogeny of genus Mycobacterium.</title>
        <authorList>
            <person name="Tortoli E."/>
            <person name="Trovato A."/>
            <person name="Cirillo D.M."/>
        </authorList>
    </citation>
    <scope>NUCLEOTIDE SEQUENCE [LARGE SCALE GENOMIC DNA]</scope>
    <source>
        <strain evidence="3 4">RW6</strain>
    </source>
</reference>
<gene>
    <name evidence="3" type="ORF">BST13_35255</name>
</gene>
<proteinExistence type="predicted"/>
<dbReference type="SMART" id="SM00507">
    <property type="entry name" value="HNHc"/>
    <property type="match status" value="1"/>
</dbReference>
<keyword evidence="3" id="KW-0378">Hydrolase</keyword>
<feature type="region of interest" description="Disordered" evidence="1">
    <location>
        <begin position="1"/>
        <end position="24"/>
    </location>
</feature>
<dbReference type="Gene3D" id="1.10.30.50">
    <property type="match status" value="1"/>
</dbReference>
<evidence type="ECO:0000313" key="3">
    <source>
        <dbReference type="EMBL" id="ORA23413.1"/>
    </source>
</evidence>
<dbReference type="OrthoDB" id="2084290at2"/>
<keyword evidence="3" id="KW-0540">Nuclease</keyword>
<keyword evidence="3" id="KW-0255">Endonuclease</keyword>
<feature type="domain" description="HNH nuclease" evidence="2">
    <location>
        <begin position="27"/>
        <end position="90"/>
    </location>
</feature>
<dbReference type="GO" id="GO:0008270">
    <property type="term" value="F:zinc ion binding"/>
    <property type="evidence" value="ECO:0007669"/>
    <property type="project" value="InterPro"/>
</dbReference>
<name>A0A1W9ZZY9_9MYCO</name>
<dbReference type="Proteomes" id="UP000192448">
    <property type="component" value="Unassembled WGS sequence"/>
</dbReference>